<dbReference type="CDD" id="cd07340">
    <property type="entry name" value="M48B_Htpx_like"/>
    <property type="match status" value="1"/>
</dbReference>
<dbReference type="InterPro" id="IPR022919">
    <property type="entry name" value="Pept_M48_protease_HtpX"/>
</dbReference>
<proteinExistence type="inferred from homology"/>
<gene>
    <name evidence="11" type="primary">htpX</name>
    <name evidence="13" type="ORF">A2941_00140</name>
</gene>
<evidence type="ECO:0000313" key="13">
    <source>
        <dbReference type="EMBL" id="OGN27096.1"/>
    </source>
</evidence>
<dbReference type="EC" id="3.4.24.-" evidence="11"/>
<evidence type="ECO:0000259" key="12">
    <source>
        <dbReference type="Pfam" id="PF01435"/>
    </source>
</evidence>
<dbReference type="AlphaFoldDB" id="A0A1F8GR34"/>
<feature type="domain" description="Peptidase M48" evidence="12">
    <location>
        <begin position="79"/>
        <end position="295"/>
    </location>
</feature>
<evidence type="ECO:0000256" key="4">
    <source>
        <dbReference type="ARBA" id="ARBA00022692"/>
    </source>
</evidence>
<evidence type="ECO:0000256" key="7">
    <source>
        <dbReference type="ARBA" id="ARBA00022833"/>
    </source>
</evidence>
<keyword evidence="7 11" id="KW-0862">Zinc</keyword>
<comment type="similarity">
    <text evidence="1 11">Belongs to the peptidase M48B family.</text>
</comment>
<comment type="cofactor">
    <cofactor evidence="11">
        <name>Zn(2+)</name>
        <dbReference type="ChEBI" id="CHEBI:29105"/>
    </cofactor>
    <text evidence="11">Binds 1 zinc ion per subunit.</text>
</comment>
<feature type="transmembrane region" description="Helical" evidence="11">
    <location>
        <begin position="190"/>
        <end position="210"/>
    </location>
</feature>
<dbReference type="GO" id="GO:0004222">
    <property type="term" value="F:metalloendopeptidase activity"/>
    <property type="evidence" value="ECO:0007669"/>
    <property type="project" value="UniProtKB-UniRule"/>
</dbReference>
<dbReference type="EMBL" id="MGKO01000016">
    <property type="protein sequence ID" value="OGN27096.1"/>
    <property type="molecule type" value="Genomic_DNA"/>
</dbReference>
<dbReference type="HAMAP" id="MF_00188">
    <property type="entry name" value="Pept_M48_protease_HtpX"/>
    <property type="match status" value="1"/>
</dbReference>
<evidence type="ECO:0000256" key="2">
    <source>
        <dbReference type="ARBA" id="ARBA00022475"/>
    </source>
</evidence>
<dbReference type="GO" id="GO:0006508">
    <property type="term" value="P:proteolysis"/>
    <property type="evidence" value="ECO:0007669"/>
    <property type="project" value="UniProtKB-KW"/>
</dbReference>
<keyword evidence="6 11" id="KW-0378">Hydrolase</keyword>
<comment type="caution">
    <text evidence="13">The sequence shown here is derived from an EMBL/GenBank/DDBJ whole genome shotgun (WGS) entry which is preliminary data.</text>
</comment>
<keyword evidence="10 11" id="KW-0472">Membrane</keyword>
<feature type="transmembrane region" description="Helical" evidence="11">
    <location>
        <begin position="42"/>
        <end position="67"/>
    </location>
</feature>
<keyword evidence="3 11" id="KW-0645">Protease</keyword>
<evidence type="ECO:0000256" key="6">
    <source>
        <dbReference type="ARBA" id="ARBA00022801"/>
    </source>
</evidence>
<keyword evidence="2 11" id="KW-1003">Cell membrane</keyword>
<feature type="binding site" evidence="11">
    <location>
        <position position="219"/>
    </location>
    <ligand>
        <name>Zn(2+)</name>
        <dbReference type="ChEBI" id="CHEBI:29105"/>
        <note>catalytic</note>
    </ligand>
</feature>
<dbReference type="Proteomes" id="UP000178444">
    <property type="component" value="Unassembled WGS sequence"/>
</dbReference>
<feature type="active site" evidence="11">
    <location>
        <position position="144"/>
    </location>
</feature>
<keyword evidence="4 11" id="KW-0812">Transmembrane</keyword>
<evidence type="ECO:0000256" key="8">
    <source>
        <dbReference type="ARBA" id="ARBA00022989"/>
    </source>
</evidence>
<evidence type="ECO:0000256" key="10">
    <source>
        <dbReference type="ARBA" id="ARBA00023136"/>
    </source>
</evidence>
<organism evidence="13 14">
    <name type="scientific">Candidatus Yanofskybacteria bacterium RIFCSPLOWO2_01_FULL_49_17</name>
    <dbReference type="NCBI Taxonomy" id="1802700"/>
    <lineage>
        <taxon>Bacteria</taxon>
        <taxon>Candidatus Yanofskyibacteriota</taxon>
    </lineage>
</organism>
<dbReference type="Pfam" id="PF01435">
    <property type="entry name" value="Peptidase_M48"/>
    <property type="match status" value="1"/>
</dbReference>
<dbReference type="PANTHER" id="PTHR43221:SF2">
    <property type="entry name" value="PROTEASE HTPX HOMOLOG"/>
    <property type="match status" value="1"/>
</dbReference>
<sequence length="299" mass="33027">MATLYTQQDSNIRKTWLLMTVFFVMLIALGWIFSYIYGAPEILYGVALFSIVMNIIAYWNSASIALAMSGAKPIARQGNEYVYRMVENLCITAGLPLPKMYIIESPQINAFATGRDPKHAAIAVTRGAIEKLQNEELEGVLAHELSHVGNRDILVATVAVVLAGLIAVLADIILRMNLFRDNNRERGGNAIVLAIAVIAMVLAPIAAMLIQLAISRKREYLADASGALLTRYPEGLAFALEKIGADQQPMRAAHASTAHLFISNPFKGKEKSSWFTKLFMTHPPLEDRIRILRGMDVNR</sequence>
<dbReference type="InterPro" id="IPR001915">
    <property type="entry name" value="Peptidase_M48"/>
</dbReference>
<comment type="subcellular location">
    <subcellularLocation>
        <location evidence="11">Cell membrane</location>
        <topology evidence="11">Multi-pass membrane protein</topology>
    </subcellularLocation>
</comment>
<name>A0A1F8GR34_9BACT</name>
<keyword evidence="8 11" id="KW-1133">Transmembrane helix</keyword>
<dbReference type="Gene3D" id="3.30.2010.10">
    <property type="entry name" value="Metalloproteases ('zincins'), catalytic domain"/>
    <property type="match status" value="1"/>
</dbReference>
<dbReference type="GO" id="GO:0005886">
    <property type="term" value="C:plasma membrane"/>
    <property type="evidence" value="ECO:0007669"/>
    <property type="project" value="UniProtKB-SubCell"/>
</dbReference>
<feature type="transmembrane region" description="Helical" evidence="11">
    <location>
        <begin position="153"/>
        <end position="178"/>
    </location>
</feature>
<protein>
    <recommendedName>
        <fullName evidence="11">Protease HtpX homolog</fullName>
        <ecNumber evidence="11">3.4.24.-</ecNumber>
    </recommendedName>
</protein>
<feature type="transmembrane region" description="Helical" evidence="11">
    <location>
        <begin position="16"/>
        <end position="36"/>
    </location>
</feature>
<evidence type="ECO:0000256" key="11">
    <source>
        <dbReference type="HAMAP-Rule" id="MF_00188"/>
    </source>
</evidence>
<keyword evidence="5 11" id="KW-0479">Metal-binding</keyword>
<evidence type="ECO:0000256" key="9">
    <source>
        <dbReference type="ARBA" id="ARBA00023049"/>
    </source>
</evidence>
<evidence type="ECO:0000256" key="1">
    <source>
        <dbReference type="ARBA" id="ARBA00009779"/>
    </source>
</evidence>
<feature type="binding site" evidence="11">
    <location>
        <position position="147"/>
    </location>
    <ligand>
        <name>Zn(2+)</name>
        <dbReference type="ChEBI" id="CHEBI:29105"/>
        <note>catalytic</note>
    </ligand>
</feature>
<dbReference type="PANTHER" id="PTHR43221">
    <property type="entry name" value="PROTEASE HTPX"/>
    <property type="match status" value="1"/>
</dbReference>
<feature type="binding site" evidence="11">
    <location>
        <position position="143"/>
    </location>
    <ligand>
        <name>Zn(2+)</name>
        <dbReference type="ChEBI" id="CHEBI:29105"/>
        <note>catalytic</note>
    </ligand>
</feature>
<dbReference type="InterPro" id="IPR050083">
    <property type="entry name" value="HtpX_protease"/>
</dbReference>
<evidence type="ECO:0000256" key="3">
    <source>
        <dbReference type="ARBA" id="ARBA00022670"/>
    </source>
</evidence>
<reference evidence="13 14" key="1">
    <citation type="journal article" date="2016" name="Nat. Commun.">
        <title>Thousands of microbial genomes shed light on interconnected biogeochemical processes in an aquifer system.</title>
        <authorList>
            <person name="Anantharaman K."/>
            <person name="Brown C.T."/>
            <person name="Hug L.A."/>
            <person name="Sharon I."/>
            <person name="Castelle C.J."/>
            <person name="Probst A.J."/>
            <person name="Thomas B.C."/>
            <person name="Singh A."/>
            <person name="Wilkins M.J."/>
            <person name="Karaoz U."/>
            <person name="Brodie E.L."/>
            <person name="Williams K.H."/>
            <person name="Hubbard S.S."/>
            <person name="Banfield J.F."/>
        </authorList>
    </citation>
    <scope>NUCLEOTIDE SEQUENCE [LARGE SCALE GENOMIC DNA]</scope>
</reference>
<dbReference type="GO" id="GO:0008270">
    <property type="term" value="F:zinc ion binding"/>
    <property type="evidence" value="ECO:0007669"/>
    <property type="project" value="UniProtKB-UniRule"/>
</dbReference>
<evidence type="ECO:0000313" key="14">
    <source>
        <dbReference type="Proteomes" id="UP000178444"/>
    </source>
</evidence>
<keyword evidence="9 11" id="KW-0482">Metalloprotease</keyword>
<evidence type="ECO:0000256" key="5">
    <source>
        <dbReference type="ARBA" id="ARBA00022723"/>
    </source>
</evidence>
<accession>A0A1F8GR34</accession>